<dbReference type="GO" id="GO:0000209">
    <property type="term" value="P:protein polyubiquitination"/>
    <property type="evidence" value="ECO:0007669"/>
    <property type="project" value="TreeGrafter"/>
</dbReference>
<feature type="region of interest" description="Disordered" evidence="3">
    <location>
        <begin position="102"/>
        <end position="146"/>
    </location>
</feature>
<dbReference type="Gene3D" id="2.120.10.30">
    <property type="entry name" value="TolB, C-terminal domain"/>
    <property type="match status" value="1"/>
</dbReference>
<evidence type="ECO:0000256" key="3">
    <source>
        <dbReference type="SAM" id="MobiDB-lite"/>
    </source>
</evidence>
<dbReference type="Proteomes" id="UP000663844">
    <property type="component" value="Unassembled WGS sequence"/>
</dbReference>
<proteinExistence type="predicted"/>
<evidence type="ECO:0008006" key="7">
    <source>
        <dbReference type="Google" id="ProtNLM"/>
    </source>
</evidence>
<dbReference type="Gene3D" id="2.40.10.500">
    <property type="match status" value="1"/>
</dbReference>
<feature type="transmembrane region" description="Helical" evidence="4">
    <location>
        <begin position="52"/>
        <end position="73"/>
    </location>
</feature>
<dbReference type="GO" id="GO:0008270">
    <property type="term" value="F:zinc ion binding"/>
    <property type="evidence" value="ECO:0007669"/>
    <property type="project" value="UniProtKB-KW"/>
</dbReference>
<dbReference type="CDD" id="cd05819">
    <property type="entry name" value="NHL"/>
    <property type="match status" value="1"/>
</dbReference>
<keyword evidence="4" id="KW-1133">Transmembrane helix</keyword>
<dbReference type="EMBL" id="CAJOAZ010002420">
    <property type="protein sequence ID" value="CAF3927135.1"/>
    <property type="molecule type" value="Genomic_DNA"/>
</dbReference>
<dbReference type="PANTHER" id="PTHR24104">
    <property type="entry name" value="E3 UBIQUITIN-PROTEIN LIGASE NHLRC1-RELATED"/>
    <property type="match status" value="1"/>
</dbReference>
<dbReference type="Pfam" id="PF01436">
    <property type="entry name" value="NHL"/>
    <property type="match status" value="1"/>
</dbReference>
<sequence>MSKFNFITLESFDEALRMDKNNRIRPQSIDSDINETQPTQSTRLRVCIRSKLTWLIFTIVIIAIITIPTAIILTKKENVVETNLTTIMMTTGEGSTTLMLTTTESSSTTTAKPGSTATKNSSTTTTTTTAAEPDSTTEEAGSSCNSSWNTTGITLLSSSTELSCTRLFVDSNDTLYGVDKDRHYVWKLSKNAESAEIVAGVYNSEGDDSVKLQYPEDVHVDRYGTIYVLDTNNQRVQKFINGTTHGITIAGVGETESDEYSLKELCYPRGFAFDPTYTFMYIADRCVDRVLRFLTNSTSGTDGVLVAGTEEPDNTNEALNGPWSVWYSSWKYNGLFIVNNDGHSVIRWTPGATSGTFVAGLPGISCSNSTCLFEPTDVKTDANLNMYVLDQGNHRVQMFRDNSNVGVTVIGNGVAGNSSMQLDSPRGMAFDSKMNMYVCDTGNGRVQKFLKL</sequence>
<dbReference type="AlphaFoldDB" id="A0A819J3C6"/>
<dbReference type="GO" id="GO:0043161">
    <property type="term" value="P:proteasome-mediated ubiquitin-dependent protein catabolic process"/>
    <property type="evidence" value="ECO:0007669"/>
    <property type="project" value="TreeGrafter"/>
</dbReference>
<dbReference type="PANTHER" id="PTHR24104:SF25">
    <property type="entry name" value="PROTEIN LIN-41"/>
    <property type="match status" value="1"/>
</dbReference>
<keyword evidence="1" id="KW-0677">Repeat</keyword>
<keyword evidence="4" id="KW-0472">Membrane</keyword>
<evidence type="ECO:0000256" key="2">
    <source>
        <dbReference type="PROSITE-ProRule" id="PRU00504"/>
    </source>
</evidence>
<keyword evidence="4" id="KW-0812">Transmembrane</keyword>
<evidence type="ECO:0000313" key="6">
    <source>
        <dbReference type="Proteomes" id="UP000663844"/>
    </source>
</evidence>
<dbReference type="InterPro" id="IPR050952">
    <property type="entry name" value="TRIM-NHL_E3_ligases"/>
</dbReference>
<dbReference type="InterPro" id="IPR011042">
    <property type="entry name" value="6-blade_b-propeller_TolB-like"/>
</dbReference>
<protein>
    <recommendedName>
        <fullName evidence="7">NHL repeat containing protein-like protein</fullName>
    </recommendedName>
</protein>
<name>A0A819J3C6_9BILA</name>
<accession>A0A819J3C6</accession>
<dbReference type="InterPro" id="IPR001258">
    <property type="entry name" value="NHL_repeat"/>
</dbReference>
<dbReference type="GO" id="GO:0061630">
    <property type="term" value="F:ubiquitin protein ligase activity"/>
    <property type="evidence" value="ECO:0007669"/>
    <property type="project" value="TreeGrafter"/>
</dbReference>
<dbReference type="PROSITE" id="PS51125">
    <property type="entry name" value="NHL"/>
    <property type="match status" value="1"/>
</dbReference>
<gene>
    <name evidence="5" type="ORF">OXD698_LOCUS25358</name>
</gene>
<evidence type="ECO:0000313" key="5">
    <source>
        <dbReference type="EMBL" id="CAF3927135.1"/>
    </source>
</evidence>
<feature type="repeat" description="NHL" evidence="2">
    <location>
        <begin position="212"/>
        <end position="242"/>
    </location>
</feature>
<organism evidence="5 6">
    <name type="scientific">Adineta steineri</name>
    <dbReference type="NCBI Taxonomy" id="433720"/>
    <lineage>
        <taxon>Eukaryota</taxon>
        <taxon>Metazoa</taxon>
        <taxon>Spiralia</taxon>
        <taxon>Gnathifera</taxon>
        <taxon>Rotifera</taxon>
        <taxon>Eurotatoria</taxon>
        <taxon>Bdelloidea</taxon>
        <taxon>Adinetida</taxon>
        <taxon>Adinetidae</taxon>
        <taxon>Adineta</taxon>
    </lineage>
</organism>
<evidence type="ECO:0000256" key="4">
    <source>
        <dbReference type="SAM" id="Phobius"/>
    </source>
</evidence>
<evidence type="ECO:0000256" key="1">
    <source>
        <dbReference type="ARBA" id="ARBA00022737"/>
    </source>
</evidence>
<comment type="caution">
    <text evidence="5">The sequence shown here is derived from an EMBL/GenBank/DDBJ whole genome shotgun (WGS) entry which is preliminary data.</text>
</comment>
<dbReference type="SUPFAM" id="SSF63825">
    <property type="entry name" value="YWTD domain"/>
    <property type="match status" value="1"/>
</dbReference>
<feature type="compositionally biased region" description="Low complexity" evidence="3">
    <location>
        <begin position="102"/>
        <end position="140"/>
    </location>
</feature>
<reference evidence="5" key="1">
    <citation type="submission" date="2021-02" db="EMBL/GenBank/DDBJ databases">
        <authorList>
            <person name="Nowell W R."/>
        </authorList>
    </citation>
    <scope>NUCLEOTIDE SEQUENCE</scope>
</reference>